<accession>A0AAP4EEG8</accession>
<dbReference type="EMBL" id="JARVUX010000007">
    <property type="protein sequence ID" value="MDH2337037.1"/>
    <property type="molecule type" value="Genomic_DNA"/>
</dbReference>
<sequence length="61" mass="7153">MTKKKCEPIDIDYSKLIKYPLETPIPVLLAVPVEVLAERLAKAWVINEKWKEEKRLRGEEC</sequence>
<dbReference type="Proteomes" id="UP001222958">
    <property type="component" value="Unassembled WGS sequence"/>
</dbReference>
<proteinExistence type="predicted"/>
<protein>
    <submittedName>
        <fullName evidence="1">Uncharacterized protein</fullName>
    </submittedName>
</protein>
<reference evidence="1" key="1">
    <citation type="submission" date="2023-04" db="EMBL/GenBank/DDBJ databases">
        <title>Epidemiological investigation of Clostridium perfringens isolated from cattle.</title>
        <authorList>
            <person name="Tian R."/>
        </authorList>
    </citation>
    <scope>NUCLEOTIDE SEQUENCE</scope>
    <source>
        <strain evidence="1">ZWCP172</strain>
    </source>
</reference>
<dbReference type="AlphaFoldDB" id="A0AAP4EEG8"/>
<comment type="caution">
    <text evidence="1">The sequence shown here is derived from an EMBL/GenBank/DDBJ whole genome shotgun (WGS) entry which is preliminary data.</text>
</comment>
<name>A0AAP4EEG8_CLOPF</name>
<dbReference type="RefSeq" id="WP_279858038.1">
    <property type="nucleotide sequence ID" value="NZ_JARVUX010000007.1"/>
</dbReference>
<evidence type="ECO:0000313" key="2">
    <source>
        <dbReference type="Proteomes" id="UP001222958"/>
    </source>
</evidence>
<evidence type="ECO:0000313" key="1">
    <source>
        <dbReference type="EMBL" id="MDH2337037.1"/>
    </source>
</evidence>
<organism evidence="1 2">
    <name type="scientific">Clostridium perfringens</name>
    <dbReference type="NCBI Taxonomy" id="1502"/>
    <lineage>
        <taxon>Bacteria</taxon>
        <taxon>Bacillati</taxon>
        <taxon>Bacillota</taxon>
        <taxon>Clostridia</taxon>
        <taxon>Eubacteriales</taxon>
        <taxon>Clostridiaceae</taxon>
        <taxon>Clostridium</taxon>
    </lineage>
</organism>
<gene>
    <name evidence="1" type="ORF">QDQ28_12685</name>
</gene>